<accession>A0A401QMJ3</accession>
<evidence type="ECO:0000313" key="2">
    <source>
        <dbReference type="Proteomes" id="UP000288216"/>
    </source>
</evidence>
<name>A0A401QMJ3_SCYTO</name>
<dbReference type="Proteomes" id="UP000288216">
    <property type="component" value="Unassembled WGS sequence"/>
</dbReference>
<dbReference type="OrthoDB" id="8300214at2759"/>
<gene>
    <name evidence="1" type="ORF">scyTo_0027283</name>
</gene>
<dbReference type="SUPFAM" id="SSF53335">
    <property type="entry name" value="S-adenosyl-L-methionine-dependent methyltransferases"/>
    <property type="match status" value="1"/>
</dbReference>
<protein>
    <recommendedName>
        <fullName evidence="3">Methyltransferase type 11 domain-containing protein</fullName>
    </recommendedName>
</protein>
<organism evidence="1 2">
    <name type="scientific">Scyliorhinus torazame</name>
    <name type="common">Cloudy catshark</name>
    <name type="synonym">Catulus torazame</name>
    <dbReference type="NCBI Taxonomy" id="75743"/>
    <lineage>
        <taxon>Eukaryota</taxon>
        <taxon>Metazoa</taxon>
        <taxon>Chordata</taxon>
        <taxon>Craniata</taxon>
        <taxon>Vertebrata</taxon>
        <taxon>Chondrichthyes</taxon>
        <taxon>Elasmobranchii</taxon>
        <taxon>Galeomorphii</taxon>
        <taxon>Galeoidea</taxon>
        <taxon>Carcharhiniformes</taxon>
        <taxon>Scyliorhinidae</taxon>
        <taxon>Scyliorhinus</taxon>
    </lineage>
</organism>
<keyword evidence="2" id="KW-1185">Reference proteome</keyword>
<dbReference type="EMBL" id="BFAA01315929">
    <property type="protein sequence ID" value="GCB86590.1"/>
    <property type="molecule type" value="Genomic_DNA"/>
</dbReference>
<feature type="non-terminal residue" evidence="1">
    <location>
        <position position="31"/>
    </location>
</feature>
<dbReference type="InterPro" id="IPR029063">
    <property type="entry name" value="SAM-dependent_MTases_sf"/>
</dbReference>
<dbReference type="AlphaFoldDB" id="A0A401QMJ3"/>
<evidence type="ECO:0000313" key="1">
    <source>
        <dbReference type="EMBL" id="GCB86590.1"/>
    </source>
</evidence>
<dbReference type="Gene3D" id="3.40.50.150">
    <property type="entry name" value="Vaccinia Virus protein VP39"/>
    <property type="match status" value="1"/>
</dbReference>
<sequence length="31" mass="3844">MVFEENSFDVIYTRDTILHIADKEELFRKFH</sequence>
<proteinExistence type="predicted"/>
<evidence type="ECO:0008006" key="3">
    <source>
        <dbReference type="Google" id="ProtNLM"/>
    </source>
</evidence>
<reference evidence="1 2" key="1">
    <citation type="journal article" date="2018" name="Nat. Ecol. Evol.">
        <title>Shark genomes provide insights into elasmobranch evolution and the origin of vertebrates.</title>
        <authorList>
            <person name="Hara Y"/>
            <person name="Yamaguchi K"/>
            <person name="Onimaru K"/>
            <person name="Kadota M"/>
            <person name="Koyanagi M"/>
            <person name="Keeley SD"/>
            <person name="Tatsumi K"/>
            <person name="Tanaka K"/>
            <person name="Motone F"/>
            <person name="Kageyama Y"/>
            <person name="Nozu R"/>
            <person name="Adachi N"/>
            <person name="Nishimura O"/>
            <person name="Nakagawa R"/>
            <person name="Tanegashima C"/>
            <person name="Kiyatake I"/>
            <person name="Matsumoto R"/>
            <person name="Murakumo K"/>
            <person name="Nishida K"/>
            <person name="Terakita A"/>
            <person name="Kuratani S"/>
            <person name="Sato K"/>
            <person name="Hyodo S Kuraku.S."/>
        </authorList>
    </citation>
    <scope>NUCLEOTIDE SEQUENCE [LARGE SCALE GENOMIC DNA]</scope>
</reference>
<comment type="caution">
    <text evidence="1">The sequence shown here is derived from an EMBL/GenBank/DDBJ whole genome shotgun (WGS) entry which is preliminary data.</text>
</comment>